<accession>A0AAD7H932</accession>
<evidence type="ECO:0000256" key="1">
    <source>
        <dbReference type="SAM" id="MobiDB-lite"/>
    </source>
</evidence>
<feature type="region of interest" description="Disordered" evidence="1">
    <location>
        <begin position="1"/>
        <end position="22"/>
    </location>
</feature>
<evidence type="ECO:0000313" key="2">
    <source>
        <dbReference type="EMBL" id="KAJ7715453.1"/>
    </source>
</evidence>
<dbReference type="EMBL" id="JARKIB010000307">
    <property type="protein sequence ID" value="KAJ7715453.1"/>
    <property type="molecule type" value="Genomic_DNA"/>
</dbReference>
<feature type="compositionally biased region" description="Polar residues" evidence="1">
    <location>
        <begin position="1"/>
        <end position="10"/>
    </location>
</feature>
<comment type="caution">
    <text evidence="2">The sequence shown here is derived from an EMBL/GenBank/DDBJ whole genome shotgun (WGS) entry which is preliminary data.</text>
</comment>
<dbReference type="Proteomes" id="UP001215598">
    <property type="component" value="Unassembled WGS sequence"/>
</dbReference>
<sequence length="303" mass="32476">MGSWDGATTNAGTSQAYGAGGGASSLRHTWTIRGKHMKAGTQARGCEACVENDSSRRATSSVRSSRCTGSTPFRYPCVSPPPTTKYKPPLPDAGAITLAASISTSCSRHDAHVLHCDYVPVLSTQLGGPQQATGTERDDRDRGLSCGRVRVRNAAGCERERGRGGEEYFARHPWLLAAAAVASLTARLAAIMVAGWQHRAQARVRVLLRDLIGRRVQTGVCSFARRRCEHSLRRLGDTHCHGAGGEALWIRAVSFRVSGGGFGTKQHKPQAIPFQLPPPPRHLRPSPHPCPSSSRSSSKSSPL</sequence>
<feature type="region of interest" description="Disordered" evidence="1">
    <location>
        <begin position="263"/>
        <end position="303"/>
    </location>
</feature>
<dbReference type="AlphaFoldDB" id="A0AAD7H932"/>
<keyword evidence="3" id="KW-1185">Reference proteome</keyword>
<organism evidence="2 3">
    <name type="scientific">Mycena metata</name>
    <dbReference type="NCBI Taxonomy" id="1033252"/>
    <lineage>
        <taxon>Eukaryota</taxon>
        <taxon>Fungi</taxon>
        <taxon>Dikarya</taxon>
        <taxon>Basidiomycota</taxon>
        <taxon>Agaricomycotina</taxon>
        <taxon>Agaricomycetes</taxon>
        <taxon>Agaricomycetidae</taxon>
        <taxon>Agaricales</taxon>
        <taxon>Marasmiineae</taxon>
        <taxon>Mycenaceae</taxon>
        <taxon>Mycena</taxon>
    </lineage>
</organism>
<feature type="compositionally biased region" description="Pro residues" evidence="1">
    <location>
        <begin position="275"/>
        <end position="290"/>
    </location>
</feature>
<proteinExistence type="predicted"/>
<evidence type="ECO:0000313" key="3">
    <source>
        <dbReference type="Proteomes" id="UP001215598"/>
    </source>
</evidence>
<protein>
    <submittedName>
        <fullName evidence="2">Uncharacterized protein</fullName>
    </submittedName>
</protein>
<feature type="compositionally biased region" description="Low complexity" evidence="1">
    <location>
        <begin position="291"/>
        <end position="303"/>
    </location>
</feature>
<gene>
    <name evidence="2" type="ORF">B0H16DRAFT_498489</name>
</gene>
<reference evidence="2" key="1">
    <citation type="submission" date="2023-03" db="EMBL/GenBank/DDBJ databases">
        <title>Massive genome expansion in bonnet fungi (Mycena s.s.) driven by repeated elements and novel gene families across ecological guilds.</title>
        <authorList>
            <consortium name="Lawrence Berkeley National Laboratory"/>
            <person name="Harder C.B."/>
            <person name="Miyauchi S."/>
            <person name="Viragh M."/>
            <person name="Kuo A."/>
            <person name="Thoen E."/>
            <person name="Andreopoulos B."/>
            <person name="Lu D."/>
            <person name="Skrede I."/>
            <person name="Drula E."/>
            <person name="Henrissat B."/>
            <person name="Morin E."/>
            <person name="Kohler A."/>
            <person name="Barry K."/>
            <person name="LaButti K."/>
            <person name="Morin E."/>
            <person name="Salamov A."/>
            <person name="Lipzen A."/>
            <person name="Mereny Z."/>
            <person name="Hegedus B."/>
            <person name="Baldrian P."/>
            <person name="Stursova M."/>
            <person name="Weitz H."/>
            <person name="Taylor A."/>
            <person name="Grigoriev I.V."/>
            <person name="Nagy L.G."/>
            <person name="Martin F."/>
            <person name="Kauserud H."/>
        </authorList>
    </citation>
    <scope>NUCLEOTIDE SEQUENCE</scope>
    <source>
        <strain evidence="2">CBHHK182m</strain>
    </source>
</reference>
<name>A0AAD7H932_9AGAR</name>